<dbReference type="PROSITE" id="PS51257">
    <property type="entry name" value="PROKAR_LIPOPROTEIN"/>
    <property type="match status" value="1"/>
</dbReference>
<dbReference type="AlphaFoldDB" id="A0A9N9BSB1"/>
<reference evidence="2" key="1">
    <citation type="submission" date="2021-06" db="EMBL/GenBank/DDBJ databases">
        <authorList>
            <person name="Kallberg Y."/>
            <person name="Tangrot J."/>
            <person name="Rosling A."/>
        </authorList>
    </citation>
    <scope>NUCLEOTIDE SEQUENCE</scope>
    <source>
        <strain evidence="2">FL966</strain>
    </source>
</reference>
<protein>
    <submittedName>
        <fullName evidence="2">7578_t:CDS:1</fullName>
    </submittedName>
</protein>
<evidence type="ECO:0000313" key="3">
    <source>
        <dbReference type="Proteomes" id="UP000789759"/>
    </source>
</evidence>
<organism evidence="2 3">
    <name type="scientific">Cetraspora pellucida</name>
    <dbReference type="NCBI Taxonomy" id="1433469"/>
    <lineage>
        <taxon>Eukaryota</taxon>
        <taxon>Fungi</taxon>
        <taxon>Fungi incertae sedis</taxon>
        <taxon>Mucoromycota</taxon>
        <taxon>Glomeromycotina</taxon>
        <taxon>Glomeromycetes</taxon>
        <taxon>Diversisporales</taxon>
        <taxon>Gigasporaceae</taxon>
        <taxon>Cetraspora</taxon>
    </lineage>
</organism>
<keyword evidence="1" id="KW-1133">Transmembrane helix</keyword>
<evidence type="ECO:0000256" key="1">
    <source>
        <dbReference type="SAM" id="Phobius"/>
    </source>
</evidence>
<keyword evidence="1" id="KW-0472">Membrane</keyword>
<keyword evidence="1" id="KW-0812">Transmembrane</keyword>
<gene>
    <name evidence="2" type="ORF">CPELLU_LOCUS6006</name>
</gene>
<evidence type="ECO:0000313" key="2">
    <source>
        <dbReference type="EMBL" id="CAG8579217.1"/>
    </source>
</evidence>
<keyword evidence="3" id="KW-1185">Reference proteome</keyword>
<accession>A0A9N9BSB1</accession>
<proteinExistence type="predicted"/>
<dbReference type="OrthoDB" id="2381513at2759"/>
<dbReference type="EMBL" id="CAJVQA010003622">
    <property type="protein sequence ID" value="CAG8579217.1"/>
    <property type="molecule type" value="Genomic_DNA"/>
</dbReference>
<dbReference type="Proteomes" id="UP000789759">
    <property type="component" value="Unassembled WGS sequence"/>
</dbReference>
<feature type="transmembrane region" description="Helical" evidence="1">
    <location>
        <begin position="13"/>
        <end position="32"/>
    </location>
</feature>
<comment type="caution">
    <text evidence="2">The sequence shown here is derived from an EMBL/GenBank/DDBJ whole genome shotgun (WGS) entry which is preliminary data.</text>
</comment>
<name>A0A9N9BSB1_9GLOM</name>
<sequence length="281" mass="32376">MVKSLDILSIKPIILWFIAVFLLLIIFSSCNFDEFKYKQYFKYLTTLDLQHPFAIIKLRNNEISPITSPAKISLDSPFHRPYKKRNLKNSKPIIPDSNGLKGPGIDIAQQQATSQSLEHEIHKHYEEESDDWWEVYRTYEYETSDSLGDMFLVTVEEAQVIHKQHALLDDLQHADEVTQDTASQNAFSAGGVNKLAQSNVNANASSVAVAESQQHQQEDLLDVKQYQKIHVLQVSAAGLLINEYEEERLADYQYQLEVDTFNQWEYQSEQENQQSDNFAVE</sequence>